<evidence type="ECO:0000313" key="2">
    <source>
        <dbReference type="Proteomes" id="UP000031928"/>
    </source>
</evidence>
<accession>A0A0B6TRI8</accession>
<dbReference type="SUPFAM" id="SSF50494">
    <property type="entry name" value="Trypsin-like serine proteases"/>
    <property type="match status" value="1"/>
</dbReference>
<dbReference type="HOGENOM" id="CLU_116630_0_0_11"/>
<evidence type="ECO:0000313" key="1">
    <source>
        <dbReference type="EMBL" id="AJK68854.1"/>
    </source>
</evidence>
<organism evidence="1 2">
    <name type="scientific">Corynebacterium marinum DSM 44953</name>
    <dbReference type="NCBI Taxonomy" id="1224162"/>
    <lineage>
        <taxon>Bacteria</taxon>
        <taxon>Bacillati</taxon>
        <taxon>Actinomycetota</taxon>
        <taxon>Actinomycetes</taxon>
        <taxon>Mycobacteriales</taxon>
        <taxon>Corynebacteriaceae</taxon>
        <taxon>Corynebacterium</taxon>
    </lineage>
</organism>
<dbReference type="STRING" id="1224162.B840_06240"/>
<dbReference type="Proteomes" id="UP000031928">
    <property type="component" value="Chromosome"/>
</dbReference>
<dbReference type="EMBL" id="CP007790">
    <property type="protein sequence ID" value="AJK68854.1"/>
    <property type="molecule type" value="Genomic_DNA"/>
</dbReference>
<dbReference type="InterPro" id="IPR009003">
    <property type="entry name" value="Peptidase_S1_PA"/>
</dbReference>
<name>A0A0B6TRI8_9CORY</name>
<dbReference type="OrthoDB" id="4423927at2"/>
<gene>
    <name evidence="1" type="ORF">B840_06240</name>
</gene>
<keyword evidence="2" id="KW-1185">Reference proteome</keyword>
<proteinExistence type="predicted"/>
<dbReference type="Pfam" id="PF13365">
    <property type="entry name" value="Trypsin_2"/>
    <property type="match status" value="1"/>
</dbReference>
<reference evidence="1 2" key="1">
    <citation type="submission" date="2014-05" db="EMBL/GenBank/DDBJ databases">
        <title>Complete genome sequence of Corynebacterium marinum DSM 44953.</title>
        <authorList>
            <person name="Schaffert L."/>
            <person name="Albersmeier A."/>
            <person name="Kalinowski J."/>
            <person name="Ruckert C."/>
        </authorList>
    </citation>
    <scope>NUCLEOTIDE SEQUENCE [LARGE SCALE GENOMIC DNA]</scope>
    <source>
        <strain evidence="1 2">DSM 44953</strain>
    </source>
</reference>
<dbReference type="RefSeq" id="WP_042621424.1">
    <property type="nucleotide sequence ID" value="NZ_CP007790.1"/>
</dbReference>
<dbReference type="Gene3D" id="2.40.10.120">
    <property type="match status" value="1"/>
</dbReference>
<protein>
    <submittedName>
        <fullName evidence="1">Uncharacterized protein</fullName>
    </submittedName>
</protein>
<dbReference type="AlphaFoldDB" id="A0A0B6TRI8"/>
<dbReference type="KEGG" id="cmq:B840_06240"/>
<sequence length="203" mass="21094">MSSSTTLRLKSGRSYCSGVLISPDLEAAVHTRTDLVLSCSHFLRGRSGPIFVSGAWFPAKVLGAVRIPRTDIAVLRLDTPSPPKDLLRLSTSPAPFLAPTVTEGFGGGLRRPGQRVGRVIARSPIAVGRNVRTFVTSAAILHNNPKAIKGDSGGPVIVNGEIAAVQSMVTDPLGMNTGIATVAQVAPHRGAIAAAVAALQQAY</sequence>